<reference evidence="2 3" key="1">
    <citation type="submission" date="2019-07" db="EMBL/GenBank/DDBJ databases">
        <title>Whole genome shotgun sequence of Myxococcus virescens NBRC 100334.</title>
        <authorList>
            <person name="Hosoyama A."/>
            <person name="Uohara A."/>
            <person name="Ohji S."/>
            <person name="Ichikawa N."/>
        </authorList>
    </citation>
    <scope>NUCLEOTIDE SEQUENCE [LARGE SCALE GENOMIC DNA]</scope>
    <source>
        <strain evidence="2 3">NBRC 100334</strain>
    </source>
</reference>
<comment type="caution">
    <text evidence="2">The sequence shown here is derived from an EMBL/GenBank/DDBJ whole genome shotgun (WGS) entry which is preliminary data.</text>
</comment>
<evidence type="ECO:0000313" key="2">
    <source>
        <dbReference type="EMBL" id="GEL72778.1"/>
    </source>
</evidence>
<evidence type="ECO:0000256" key="1">
    <source>
        <dbReference type="SAM" id="MobiDB-lite"/>
    </source>
</evidence>
<name>A0A511HGU1_9BACT</name>
<accession>A0A511HGU1</accession>
<gene>
    <name evidence="2" type="ORF">MVI01_45620</name>
</gene>
<organism evidence="2 3">
    <name type="scientific">Myxococcus virescens</name>
    <dbReference type="NCBI Taxonomy" id="83456"/>
    <lineage>
        <taxon>Bacteria</taxon>
        <taxon>Pseudomonadati</taxon>
        <taxon>Myxococcota</taxon>
        <taxon>Myxococcia</taxon>
        <taxon>Myxococcales</taxon>
        <taxon>Cystobacterineae</taxon>
        <taxon>Myxococcaceae</taxon>
        <taxon>Myxococcus</taxon>
    </lineage>
</organism>
<proteinExistence type="predicted"/>
<dbReference type="RefSeq" id="WP_244172281.1">
    <property type="nucleotide sequence ID" value="NZ_BJVY01000028.1"/>
</dbReference>
<sequence length="45" mass="4850">MKEGHAGKVISGHRWSHAVLNDEQPAQAEHAHKASKLPVLADARA</sequence>
<feature type="region of interest" description="Disordered" evidence="1">
    <location>
        <begin position="1"/>
        <end position="45"/>
    </location>
</feature>
<evidence type="ECO:0000313" key="3">
    <source>
        <dbReference type="Proteomes" id="UP000321224"/>
    </source>
</evidence>
<dbReference type="EMBL" id="BJVY01000028">
    <property type="protein sequence ID" value="GEL72778.1"/>
    <property type="molecule type" value="Genomic_DNA"/>
</dbReference>
<protein>
    <submittedName>
        <fullName evidence="2">Uncharacterized protein</fullName>
    </submittedName>
</protein>
<dbReference type="Proteomes" id="UP000321224">
    <property type="component" value="Unassembled WGS sequence"/>
</dbReference>
<dbReference type="AlphaFoldDB" id="A0A511HGU1"/>